<evidence type="ECO:0000313" key="2">
    <source>
        <dbReference type="Proteomes" id="UP000001946"/>
    </source>
</evidence>
<dbReference type="eggNOG" id="ENOG5031Z3H">
    <property type="taxonomic scope" value="Bacteria"/>
</dbReference>
<protein>
    <submittedName>
        <fullName evidence="1">Uncharacterized protein</fullName>
    </submittedName>
</protein>
<dbReference type="Proteomes" id="UP000001946">
    <property type="component" value="Chromosome"/>
</dbReference>
<dbReference type="AlphaFoldDB" id="Q24PN8"/>
<keyword evidence="2" id="KW-1185">Reference proteome</keyword>
<sequence length="191" mass="22185">MFRTLYVYLVFSKTGTWLSRVLTLFTGEKYVHTSISLDHDLKTMYSFGRVTPNNPFSAGFIRENFNKGVFLKKSNCECIVYRIKINEIQHAMLINELSRFIAADQFLRYNFLGLFTAAMKIPMRRENHYFCSQFVSELLMKINLLQNPFPPELTKPMDLYHIEGKEEIYQGFTWQFGAASLGSANRGCVAK</sequence>
<dbReference type="Gene3D" id="3.90.1720.10">
    <property type="entry name" value="endopeptidase domain like (from Nostoc punctiforme)"/>
    <property type="match status" value="1"/>
</dbReference>
<dbReference type="KEGG" id="dsy:DSY4215"/>
<organism evidence="1 2">
    <name type="scientific">Desulfitobacterium hafniense (strain Y51)</name>
    <dbReference type="NCBI Taxonomy" id="138119"/>
    <lineage>
        <taxon>Bacteria</taxon>
        <taxon>Bacillati</taxon>
        <taxon>Bacillota</taxon>
        <taxon>Clostridia</taxon>
        <taxon>Eubacteriales</taxon>
        <taxon>Desulfitobacteriaceae</taxon>
        <taxon>Desulfitobacterium</taxon>
    </lineage>
</organism>
<proteinExistence type="predicted"/>
<accession>Q24PN8</accession>
<dbReference type="HOGENOM" id="CLU_100909_2_0_9"/>
<dbReference type="EMBL" id="AP008230">
    <property type="protein sequence ID" value="BAE86004.1"/>
    <property type="molecule type" value="Genomic_DNA"/>
</dbReference>
<reference evidence="1 2" key="1">
    <citation type="journal article" date="2006" name="J. Bacteriol.">
        <title>Complete genome sequence of the dehalorespiring bacterium Desulfitobacterium hafniense Y51 and comparison with Dehalococcoides ethenogenes 195.</title>
        <authorList>
            <person name="Nonaka H."/>
            <person name="Keresztes G."/>
            <person name="Shinoda Y."/>
            <person name="Ikenaga Y."/>
            <person name="Abe M."/>
            <person name="Naito K."/>
            <person name="Inatomi K."/>
            <person name="Furukawa K."/>
            <person name="Inui M."/>
            <person name="Yukawa H."/>
        </authorList>
    </citation>
    <scope>NUCLEOTIDE SEQUENCE [LARGE SCALE GENOMIC DNA]</scope>
    <source>
        <strain evidence="1 2">Y51</strain>
    </source>
</reference>
<evidence type="ECO:0000313" key="1">
    <source>
        <dbReference type="EMBL" id="BAE86004.1"/>
    </source>
</evidence>
<gene>
    <name evidence="1" type="ordered locus">DSY4215</name>
</gene>
<dbReference type="STRING" id="138119.DSY4215"/>
<name>Q24PN8_DESHY</name>